<keyword evidence="2" id="KW-1185">Reference proteome</keyword>
<reference evidence="1 2" key="1">
    <citation type="journal article" date="2022" name="Mar. Drugs">
        <title>Bioassay-Guided Fractionation Leads to the Detection of Cholic Acid Generated by the Rare Thalassomonas sp.</title>
        <authorList>
            <person name="Pheiffer F."/>
            <person name="Schneider Y.K."/>
            <person name="Hansen E.H."/>
            <person name="Andersen J.H."/>
            <person name="Isaksson J."/>
            <person name="Busche T."/>
            <person name="R C."/>
            <person name="Kalinowski J."/>
            <person name="Zyl L.V."/>
            <person name="Trindade M."/>
        </authorList>
    </citation>
    <scope>NUCLEOTIDE SEQUENCE [LARGE SCALE GENOMIC DNA]</scope>
    <source>
        <strain evidence="1 2">A5K-61T</strain>
    </source>
</reference>
<dbReference type="Proteomes" id="UP001215231">
    <property type="component" value="Chromosome"/>
</dbReference>
<proteinExistence type="predicted"/>
<dbReference type="EMBL" id="CP059693">
    <property type="protein sequence ID" value="WDE10864.1"/>
    <property type="molecule type" value="Genomic_DNA"/>
</dbReference>
<evidence type="ECO:0000313" key="2">
    <source>
        <dbReference type="Proteomes" id="UP001215231"/>
    </source>
</evidence>
<evidence type="ECO:0000313" key="1">
    <source>
        <dbReference type="EMBL" id="WDE10864.1"/>
    </source>
</evidence>
<dbReference type="RefSeq" id="WP_274050927.1">
    <property type="nucleotide sequence ID" value="NZ_CP059693.1"/>
</dbReference>
<organism evidence="1 2">
    <name type="scientific">Thalassomonas haliotis</name>
    <dbReference type="NCBI Taxonomy" id="485448"/>
    <lineage>
        <taxon>Bacteria</taxon>
        <taxon>Pseudomonadati</taxon>
        <taxon>Pseudomonadota</taxon>
        <taxon>Gammaproteobacteria</taxon>
        <taxon>Alteromonadales</taxon>
        <taxon>Colwelliaceae</taxon>
        <taxon>Thalassomonas</taxon>
    </lineage>
</organism>
<protein>
    <submittedName>
        <fullName evidence="1">Uncharacterized protein</fullName>
    </submittedName>
</protein>
<accession>A0ABY7VB40</accession>
<sequence length="132" mass="15347">MEFAKKEKLPIKLKYYANGWQWMKYSPLSDDAEVFKKQAMTMLGALNIIDNSIKVPISISKGGDFIMSKWSGSLGHTRVIHSVTPVKDKYKVVWYQGNLPAVIPEKREDLFSNIQSVFEEQPRRWNFEQFSN</sequence>
<gene>
    <name evidence="1" type="ORF">H3N35_21850</name>
</gene>
<name>A0ABY7VB40_9GAMM</name>